<accession>A0A284RGX8</accession>
<protein>
    <submittedName>
        <fullName evidence="1">Uncharacterized protein</fullName>
    </submittedName>
</protein>
<keyword evidence="2" id="KW-1185">Reference proteome</keyword>
<name>A0A284RGX8_ARMOS</name>
<gene>
    <name evidence="1" type="ORF">ARMOST_11372</name>
</gene>
<dbReference type="AlphaFoldDB" id="A0A284RGX8"/>
<sequence length="114" mass="12350">MQSYIHGYRYRLVWFSPPNLTNGVCSSGSSRGSGQTVIADCYSSTPVATPCIQVAEAFWPAGITPFSHPFLSGIVNLGLNETRHNLSILTNPSENVRTSFAFSGCRSSHIVPVE</sequence>
<evidence type="ECO:0000313" key="2">
    <source>
        <dbReference type="Proteomes" id="UP000219338"/>
    </source>
</evidence>
<reference evidence="2" key="1">
    <citation type="journal article" date="2017" name="Nat. Ecol. Evol.">
        <title>Genome expansion and lineage-specific genetic innovations in the forest pathogenic fungi Armillaria.</title>
        <authorList>
            <person name="Sipos G."/>
            <person name="Prasanna A.N."/>
            <person name="Walter M.C."/>
            <person name="O'Connor E."/>
            <person name="Balint B."/>
            <person name="Krizsan K."/>
            <person name="Kiss B."/>
            <person name="Hess J."/>
            <person name="Varga T."/>
            <person name="Slot J."/>
            <person name="Riley R."/>
            <person name="Boka B."/>
            <person name="Rigling D."/>
            <person name="Barry K."/>
            <person name="Lee J."/>
            <person name="Mihaltcheva S."/>
            <person name="LaButti K."/>
            <person name="Lipzen A."/>
            <person name="Waldron R."/>
            <person name="Moloney N.M."/>
            <person name="Sperisen C."/>
            <person name="Kredics L."/>
            <person name="Vagvoelgyi C."/>
            <person name="Patrignani A."/>
            <person name="Fitzpatrick D."/>
            <person name="Nagy I."/>
            <person name="Doyle S."/>
            <person name="Anderson J.B."/>
            <person name="Grigoriev I.V."/>
            <person name="Gueldener U."/>
            <person name="Muensterkoetter M."/>
            <person name="Nagy L.G."/>
        </authorList>
    </citation>
    <scope>NUCLEOTIDE SEQUENCE [LARGE SCALE GENOMIC DNA]</scope>
    <source>
        <strain evidence="2">C18/9</strain>
    </source>
</reference>
<dbReference type="EMBL" id="FUEG01000008">
    <property type="protein sequence ID" value="SJL08013.1"/>
    <property type="molecule type" value="Genomic_DNA"/>
</dbReference>
<organism evidence="1 2">
    <name type="scientific">Armillaria ostoyae</name>
    <name type="common">Armillaria root rot fungus</name>
    <dbReference type="NCBI Taxonomy" id="47428"/>
    <lineage>
        <taxon>Eukaryota</taxon>
        <taxon>Fungi</taxon>
        <taxon>Dikarya</taxon>
        <taxon>Basidiomycota</taxon>
        <taxon>Agaricomycotina</taxon>
        <taxon>Agaricomycetes</taxon>
        <taxon>Agaricomycetidae</taxon>
        <taxon>Agaricales</taxon>
        <taxon>Marasmiineae</taxon>
        <taxon>Physalacriaceae</taxon>
        <taxon>Armillaria</taxon>
    </lineage>
</organism>
<proteinExistence type="predicted"/>
<dbReference type="Proteomes" id="UP000219338">
    <property type="component" value="Unassembled WGS sequence"/>
</dbReference>
<evidence type="ECO:0000313" key="1">
    <source>
        <dbReference type="EMBL" id="SJL08013.1"/>
    </source>
</evidence>